<dbReference type="GO" id="GO:0016757">
    <property type="term" value="F:glycosyltransferase activity"/>
    <property type="evidence" value="ECO:0007669"/>
    <property type="project" value="InterPro"/>
</dbReference>
<evidence type="ECO:0000313" key="4">
    <source>
        <dbReference type="Proteomes" id="UP001200642"/>
    </source>
</evidence>
<dbReference type="Pfam" id="PF13477">
    <property type="entry name" value="Glyco_trans_4_2"/>
    <property type="match status" value="1"/>
</dbReference>
<organism evidence="3 4">
    <name type="scientific">Cerina litoralis</name>
    <dbReference type="NCBI Taxonomy" id="2874477"/>
    <lineage>
        <taxon>Bacteria</taxon>
        <taxon>Pseudomonadati</taxon>
        <taxon>Bacteroidota</taxon>
        <taxon>Flavobacteriia</taxon>
        <taxon>Flavobacteriales</taxon>
        <taxon>Flavobacteriaceae</taxon>
        <taxon>Cerina</taxon>
    </lineage>
</organism>
<protein>
    <submittedName>
        <fullName evidence="3">Glycosyltransferase family 4 protein</fullName>
    </submittedName>
</protein>
<dbReference type="EMBL" id="JAIRBC010000014">
    <property type="protein sequence ID" value="MCG2461181.1"/>
    <property type="molecule type" value="Genomic_DNA"/>
</dbReference>
<reference evidence="3" key="1">
    <citation type="submission" date="2023-02" db="EMBL/GenBank/DDBJ databases">
        <title>Genome of Flavobacteriaceae gen. nov. sp. strain F89.</title>
        <authorList>
            <person name="Wang Y."/>
        </authorList>
    </citation>
    <scope>NUCLEOTIDE SEQUENCE</scope>
    <source>
        <strain evidence="3">F89</strain>
    </source>
</reference>
<dbReference type="Pfam" id="PF00534">
    <property type="entry name" value="Glycos_transf_1"/>
    <property type="match status" value="1"/>
</dbReference>
<name>A0AAE3EWX3_9FLAO</name>
<accession>A0AAE3EWX3</accession>
<feature type="domain" description="Glycosyl transferase family 1" evidence="1">
    <location>
        <begin position="190"/>
        <end position="354"/>
    </location>
</feature>
<dbReference type="CDD" id="cd03808">
    <property type="entry name" value="GT4_CapM-like"/>
    <property type="match status" value="1"/>
</dbReference>
<dbReference type="RefSeq" id="WP_317902329.1">
    <property type="nucleotide sequence ID" value="NZ_JAIRBC010000014.1"/>
</dbReference>
<evidence type="ECO:0000313" key="3">
    <source>
        <dbReference type="EMBL" id="MCG2461181.1"/>
    </source>
</evidence>
<comment type="caution">
    <text evidence="3">The sequence shown here is derived from an EMBL/GenBank/DDBJ whole genome shotgun (WGS) entry which is preliminary data.</text>
</comment>
<dbReference type="Gene3D" id="3.40.50.2000">
    <property type="entry name" value="Glycogen Phosphorylase B"/>
    <property type="match status" value="2"/>
</dbReference>
<feature type="domain" description="Glycosyltransferase subfamily 4-like N-terminal" evidence="2">
    <location>
        <begin position="6"/>
        <end position="155"/>
    </location>
</feature>
<dbReference type="SUPFAM" id="SSF53756">
    <property type="entry name" value="UDP-Glycosyltransferase/glycogen phosphorylase"/>
    <property type="match status" value="1"/>
</dbReference>
<dbReference type="Proteomes" id="UP001200642">
    <property type="component" value="Unassembled WGS sequence"/>
</dbReference>
<sequence length="378" mass="42597">MQKKRILIICSASYSLTNFRGDLIKSLIDNDYEVYAAAPNFRKDVAEILKKVGAIPIEFELQRTGLNPFKDVRTIFQLKKIIKENQIDLIFPYTIKPVIYGSMAANSVKVPVISLITGLGFTFSAASQKARMLQKVTEFLYRISIRKNKVIIFQNSDDHQLFLDNGIISKDNKIDIVGGSGVNLNQFAFRVNENLSDKIRFLLIARLIEEKGVQLYLDAALYLKAKYPLAEFHVIGAPDNSPSAVKQESLDKLHKDGIIVCHGEQENIAEHLTKGDVFVLPTYYREGVPRSILEALSVGLPIITTDSPGCKETVISQVNGILIKPKNLEELVSAMGYFLTHKKEIKRMGIESRKYAEEKFDVNLINRNIIKSFKSVLN</sequence>
<proteinExistence type="predicted"/>
<dbReference type="PANTHER" id="PTHR12526">
    <property type="entry name" value="GLYCOSYLTRANSFERASE"/>
    <property type="match status" value="1"/>
</dbReference>
<evidence type="ECO:0000259" key="2">
    <source>
        <dbReference type="Pfam" id="PF13477"/>
    </source>
</evidence>
<evidence type="ECO:0000259" key="1">
    <source>
        <dbReference type="Pfam" id="PF00534"/>
    </source>
</evidence>
<gene>
    <name evidence="3" type="ORF">K8352_10515</name>
</gene>
<dbReference type="InterPro" id="IPR028098">
    <property type="entry name" value="Glyco_trans_4-like_N"/>
</dbReference>
<dbReference type="AlphaFoldDB" id="A0AAE3EWX3"/>
<dbReference type="PANTHER" id="PTHR12526:SF638">
    <property type="entry name" value="SPORE COAT PROTEIN SA"/>
    <property type="match status" value="1"/>
</dbReference>
<dbReference type="InterPro" id="IPR001296">
    <property type="entry name" value="Glyco_trans_1"/>
</dbReference>
<keyword evidence="4" id="KW-1185">Reference proteome</keyword>